<organism evidence="2">
    <name type="scientific">Lysinibacillus sphaericus</name>
    <name type="common">Bacillus sphaericus</name>
    <dbReference type="NCBI Taxonomy" id="1421"/>
    <lineage>
        <taxon>Bacteria</taxon>
        <taxon>Bacillati</taxon>
        <taxon>Bacillota</taxon>
        <taxon>Bacilli</taxon>
        <taxon>Bacillales</taxon>
        <taxon>Bacillaceae</taxon>
        <taxon>Lysinibacillus</taxon>
    </lineage>
</organism>
<reference evidence="2" key="1">
    <citation type="submission" date="2020-02" db="EMBL/GenBank/DDBJ databases">
        <authorList>
            <person name="Hu X."/>
            <person name="Yuan Z."/>
            <person name="Cheng J."/>
            <person name="Geng P."/>
        </authorList>
    </citation>
    <scope>NUCLEOTIDE SEQUENCE</scope>
    <source>
        <strain evidence="2">SSII-1</strain>
        <plasmid evidence="2">pSSII-1</plasmid>
    </source>
</reference>
<accession>A0A6G9ZZP2</accession>
<evidence type="ECO:0000313" key="2">
    <source>
        <dbReference type="EMBL" id="QIS31252.1"/>
    </source>
</evidence>
<sequence length="65" mass="7826">MTEQHDFYSVVLNLCLLIFVGGVLVYISFMKYDLPIFIYILCGIEILLNIFNIYRCTYRLIRFDY</sequence>
<geneLocation type="plasmid" evidence="2">
    <name>pSSII-1</name>
</geneLocation>
<dbReference type="EMBL" id="MT075580">
    <property type="protein sequence ID" value="QIS31252.1"/>
    <property type="molecule type" value="Genomic_DNA"/>
</dbReference>
<proteinExistence type="predicted"/>
<evidence type="ECO:0000256" key="1">
    <source>
        <dbReference type="SAM" id="Phobius"/>
    </source>
</evidence>
<feature type="transmembrane region" description="Helical" evidence="1">
    <location>
        <begin position="7"/>
        <end position="30"/>
    </location>
</feature>
<keyword evidence="1" id="KW-1133">Transmembrane helix</keyword>
<dbReference type="RefSeq" id="WP_031417331.1">
    <property type="nucleotide sequence ID" value="NZ_CP064071.1"/>
</dbReference>
<keyword evidence="2" id="KW-0614">Plasmid</keyword>
<keyword evidence="1" id="KW-0472">Membrane</keyword>
<dbReference type="AlphaFoldDB" id="A0A6G9ZZP2"/>
<feature type="transmembrane region" description="Helical" evidence="1">
    <location>
        <begin position="36"/>
        <end position="54"/>
    </location>
</feature>
<keyword evidence="1" id="KW-0812">Transmembrane</keyword>
<name>A0A6G9ZZP2_LYSSH</name>
<protein>
    <submittedName>
        <fullName evidence="2">Uncharacterized protein</fullName>
    </submittedName>
</protein>